<feature type="domain" description="YbhG-like alpha-helical hairpin" evidence="4">
    <location>
        <begin position="70"/>
        <end position="194"/>
    </location>
</feature>
<reference evidence="6" key="1">
    <citation type="submission" date="2023-07" db="EMBL/GenBank/DDBJ databases">
        <title>Shewanella mangrovi sp. nov., an acetaldehyde- degrading bacterium isolated from mangrove sediment.</title>
        <authorList>
            <person name="Liu Y."/>
        </authorList>
    </citation>
    <scope>NUCLEOTIDE SEQUENCE [LARGE SCALE GENOMIC DNA]</scope>
    <source>
        <strain evidence="6">C32</strain>
    </source>
</reference>
<dbReference type="Pfam" id="PF25881">
    <property type="entry name" value="HH_YBHG"/>
    <property type="match status" value="1"/>
</dbReference>
<dbReference type="RefSeq" id="WP_238895041.1">
    <property type="nucleotide sequence ID" value="NZ_JAKOGG010000002.1"/>
</dbReference>
<dbReference type="PANTHER" id="PTHR32347:SF29">
    <property type="entry name" value="UPF0194 MEMBRANE PROTEIN YBHG"/>
    <property type="match status" value="1"/>
</dbReference>
<dbReference type="SUPFAM" id="SSF111369">
    <property type="entry name" value="HlyD-like secretion proteins"/>
    <property type="match status" value="2"/>
</dbReference>
<protein>
    <submittedName>
        <fullName evidence="5">HlyD family efflux transporter periplasmic adaptor subunit</fullName>
    </submittedName>
</protein>
<dbReference type="EMBL" id="JAKOGG010000002">
    <property type="protein sequence ID" value="MCS4555649.1"/>
    <property type="molecule type" value="Genomic_DNA"/>
</dbReference>
<sequence>MLQNKWAWLLLLVTGLLGCDQPNSVAMGTVERDRMLLSAPVNAQITELTVSEGQQVAAGTILLRLDDRIASALVAQRKAELDLAQAQLALLQKGARDEAIAAADAAYQAATASAVEAQRSYQRSRQLFSEQMIGQAELDTALANREQTAASKLQLYQQWQQLRNGNRPEEIEQAQQQANAASAALRSAEKSLDDLTIRAPKAGVVDILPWKQGDRVPAGVQLVSLLAAVPCYARVYLPAAALTQLHQGDSVQVNIDGYEQAVIGTVRHIRSQPAFTPFYALNERDRARLMYLTDIDLPSDLNLPAGVAVEVHLP</sequence>
<dbReference type="Gene3D" id="2.40.50.100">
    <property type="match status" value="2"/>
</dbReference>
<evidence type="ECO:0000313" key="5">
    <source>
        <dbReference type="EMBL" id="MCS4555649.1"/>
    </source>
</evidence>
<organism evidence="5 6">
    <name type="scientific">Shewanella electrica</name>
    <dbReference type="NCBI Taxonomy" id="515560"/>
    <lineage>
        <taxon>Bacteria</taxon>
        <taxon>Pseudomonadati</taxon>
        <taxon>Pseudomonadota</taxon>
        <taxon>Gammaproteobacteria</taxon>
        <taxon>Alteromonadales</taxon>
        <taxon>Shewanellaceae</taxon>
        <taxon>Shewanella</taxon>
    </lineage>
</organism>
<evidence type="ECO:0000259" key="4">
    <source>
        <dbReference type="Pfam" id="PF25881"/>
    </source>
</evidence>
<evidence type="ECO:0000256" key="3">
    <source>
        <dbReference type="SAM" id="Coils"/>
    </source>
</evidence>
<gene>
    <name evidence="5" type="ORF">L9G74_04305</name>
</gene>
<accession>A0ABT2FK75</accession>
<dbReference type="Proteomes" id="UP001201549">
    <property type="component" value="Unassembled WGS sequence"/>
</dbReference>
<keyword evidence="6" id="KW-1185">Reference proteome</keyword>
<evidence type="ECO:0000256" key="1">
    <source>
        <dbReference type="ARBA" id="ARBA00004196"/>
    </source>
</evidence>
<dbReference type="InterPro" id="IPR059052">
    <property type="entry name" value="HH_YbhG-like"/>
</dbReference>
<name>A0ABT2FK75_9GAMM</name>
<keyword evidence="2 3" id="KW-0175">Coiled coil</keyword>
<proteinExistence type="predicted"/>
<evidence type="ECO:0000313" key="6">
    <source>
        <dbReference type="Proteomes" id="UP001201549"/>
    </source>
</evidence>
<dbReference type="Gene3D" id="2.40.30.170">
    <property type="match status" value="1"/>
</dbReference>
<feature type="coiled-coil region" evidence="3">
    <location>
        <begin position="171"/>
        <end position="198"/>
    </location>
</feature>
<dbReference type="PANTHER" id="PTHR32347">
    <property type="entry name" value="EFFLUX SYSTEM COMPONENT YKNX-RELATED"/>
    <property type="match status" value="1"/>
</dbReference>
<comment type="subcellular location">
    <subcellularLocation>
        <location evidence="1">Cell envelope</location>
    </subcellularLocation>
</comment>
<dbReference type="InterPro" id="IPR050465">
    <property type="entry name" value="UPF0194_transport"/>
</dbReference>
<evidence type="ECO:0000256" key="2">
    <source>
        <dbReference type="ARBA" id="ARBA00023054"/>
    </source>
</evidence>
<comment type="caution">
    <text evidence="5">The sequence shown here is derived from an EMBL/GenBank/DDBJ whole genome shotgun (WGS) entry which is preliminary data.</text>
</comment>
<dbReference type="PROSITE" id="PS51257">
    <property type="entry name" value="PROKAR_LIPOPROTEIN"/>
    <property type="match status" value="1"/>
</dbReference>
<dbReference type="Gene3D" id="1.10.287.470">
    <property type="entry name" value="Helix hairpin bin"/>
    <property type="match status" value="1"/>
</dbReference>